<sequence length="63" mass="6659">MDLTGARWRKSTRSGTSGGNCIEVADNLPGVVAVRDSKDSTGPTLAFAPHAWHAFVAHITARP</sequence>
<dbReference type="AlphaFoldDB" id="A0A1C4YXE0"/>
<name>A0A1C4YXE0_9ACTN</name>
<protein>
    <recommendedName>
        <fullName evidence="1">DUF397 domain-containing protein</fullName>
    </recommendedName>
</protein>
<organism evidence="2 3">
    <name type="scientific">Micromonospora purpureochromogenes</name>
    <dbReference type="NCBI Taxonomy" id="47872"/>
    <lineage>
        <taxon>Bacteria</taxon>
        <taxon>Bacillati</taxon>
        <taxon>Actinomycetota</taxon>
        <taxon>Actinomycetes</taxon>
        <taxon>Micromonosporales</taxon>
        <taxon>Micromonosporaceae</taxon>
        <taxon>Micromonospora</taxon>
    </lineage>
</organism>
<evidence type="ECO:0000313" key="2">
    <source>
        <dbReference type="EMBL" id="SCF25354.1"/>
    </source>
</evidence>
<evidence type="ECO:0000259" key="1">
    <source>
        <dbReference type="Pfam" id="PF04149"/>
    </source>
</evidence>
<evidence type="ECO:0000313" key="3">
    <source>
        <dbReference type="Proteomes" id="UP000198228"/>
    </source>
</evidence>
<feature type="domain" description="DUF397" evidence="1">
    <location>
        <begin position="6"/>
        <end position="59"/>
    </location>
</feature>
<proteinExistence type="predicted"/>
<dbReference type="Pfam" id="PF04149">
    <property type="entry name" value="DUF397"/>
    <property type="match status" value="1"/>
</dbReference>
<gene>
    <name evidence="2" type="ORF">GA0074696_3808</name>
</gene>
<dbReference type="EMBL" id="LT607410">
    <property type="protein sequence ID" value="SCF25354.1"/>
    <property type="molecule type" value="Genomic_DNA"/>
</dbReference>
<reference evidence="2 3" key="1">
    <citation type="submission" date="2016-06" db="EMBL/GenBank/DDBJ databases">
        <authorList>
            <person name="Kjaerup R.B."/>
            <person name="Dalgaard T.S."/>
            <person name="Juul-Madsen H.R."/>
        </authorList>
    </citation>
    <scope>NUCLEOTIDE SEQUENCE [LARGE SCALE GENOMIC DNA]</scope>
    <source>
        <strain evidence="2 3">DSM 43821</strain>
    </source>
</reference>
<accession>A0A1C4YXE0</accession>
<dbReference type="Proteomes" id="UP000198228">
    <property type="component" value="Chromosome I"/>
</dbReference>
<dbReference type="InterPro" id="IPR007278">
    <property type="entry name" value="DUF397"/>
</dbReference>